<organism evidence="2 3">
    <name type="scientific">Actinacidiphila oryziradicis</name>
    <dbReference type="NCBI Taxonomy" id="2571141"/>
    <lineage>
        <taxon>Bacteria</taxon>
        <taxon>Bacillati</taxon>
        <taxon>Actinomycetota</taxon>
        <taxon>Actinomycetes</taxon>
        <taxon>Kitasatosporales</taxon>
        <taxon>Streptomycetaceae</taxon>
        <taxon>Actinacidiphila</taxon>
    </lineage>
</organism>
<dbReference type="Gene3D" id="3.30.110.70">
    <property type="entry name" value="Hypothetical protein apc22750. Chain B"/>
    <property type="match status" value="1"/>
</dbReference>
<accession>A0A4U0RCF0</accession>
<evidence type="ECO:0000256" key="1">
    <source>
        <dbReference type="ARBA" id="ARBA00010751"/>
    </source>
</evidence>
<gene>
    <name evidence="2" type="ORF">FCI23_54995</name>
</gene>
<dbReference type="RefSeq" id="WP_136731670.1">
    <property type="nucleotide sequence ID" value="NZ_SUMC01000273.1"/>
</dbReference>
<dbReference type="Proteomes" id="UP000305778">
    <property type="component" value="Unassembled WGS sequence"/>
</dbReference>
<dbReference type="AlphaFoldDB" id="A0A4U0RCF0"/>
<reference evidence="2 3" key="1">
    <citation type="submission" date="2019-04" db="EMBL/GenBank/DDBJ databases">
        <title>Streptomyces oryziradicis sp. nov., a novel actinomycete isolated from rhizosphere soil of rice (Oryza sativa L.).</title>
        <authorList>
            <person name="Li C."/>
        </authorList>
    </citation>
    <scope>NUCLEOTIDE SEQUENCE [LARGE SCALE GENOMIC DNA]</scope>
    <source>
        <strain evidence="2 3">NEAU-C40</strain>
    </source>
</reference>
<proteinExistence type="inferred from homology"/>
<protein>
    <submittedName>
        <fullName evidence="2">Heavy metal-binding domain-containing protein</fullName>
    </submittedName>
</protein>
<comment type="similarity">
    <text evidence="1">Belongs to the UPF0145 family.</text>
</comment>
<dbReference type="Pfam" id="PF01906">
    <property type="entry name" value="YbjQ_1"/>
    <property type="match status" value="1"/>
</dbReference>
<dbReference type="InterPro" id="IPR035439">
    <property type="entry name" value="UPF0145_dom_sf"/>
</dbReference>
<comment type="caution">
    <text evidence="2">The sequence shown here is derived from an EMBL/GenBank/DDBJ whole genome shotgun (WGS) entry which is preliminary data.</text>
</comment>
<evidence type="ECO:0000313" key="2">
    <source>
        <dbReference type="EMBL" id="TJZ92767.1"/>
    </source>
</evidence>
<name>A0A4U0RCF0_9ACTN</name>
<dbReference type="EMBL" id="SUMC01000273">
    <property type="protein sequence ID" value="TJZ92767.1"/>
    <property type="molecule type" value="Genomic_DNA"/>
</dbReference>
<sequence>MEMHTTDGLPIPDHRPLTKAWLVWEEAAGGETASVFAGLKQKAADQGADAIVGVRLIVSASDGYLKWVAYGTALRHSGV</sequence>
<dbReference type="SUPFAM" id="SSF117782">
    <property type="entry name" value="YbjQ-like"/>
    <property type="match status" value="1"/>
</dbReference>
<keyword evidence="3" id="KW-1185">Reference proteome</keyword>
<dbReference type="InterPro" id="IPR002765">
    <property type="entry name" value="UPF0145_YbjQ-like"/>
</dbReference>
<evidence type="ECO:0000313" key="3">
    <source>
        <dbReference type="Proteomes" id="UP000305778"/>
    </source>
</evidence>